<evidence type="ECO:0000313" key="2">
    <source>
        <dbReference type="EMBL" id="MBC2604551.1"/>
    </source>
</evidence>
<dbReference type="Proteomes" id="UP000526501">
    <property type="component" value="Unassembled WGS sequence"/>
</dbReference>
<dbReference type="InterPro" id="IPR036291">
    <property type="entry name" value="NAD(P)-bd_dom_sf"/>
</dbReference>
<sequence>MNTATQITSDAKAHTILVIGASGKTGRRVTERLRNANIAVKAASRSSETRFDWDDQATWEPAISGATGAYITVYPDLSFPGVADRVQAFAELAVANGCKRLVLLSGRGEEGALDSENRLRASGADWTIVRCSVFSQNFSESFQDAIRHGFLSMPVGDILEPFIDADDIAEVASAAFLDDRHVGQVYELSGPRLLSMQDVVHDLSDALGREVQFQSVSVEAYAEELEQHGFPKEESLPVAQLIADVLDGRNAYLADGVQRALGREAKDFADFARDAAAEGIWDLEEVQA</sequence>
<feature type="domain" description="NmrA-like" evidence="1">
    <location>
        <begin position="116"/>
        <end position="233"/>
    </location>
</feature>
<dbReference type="Gene3D" id="3.90.25.10">
    <property type="entry name" value="UDP-galactose 4-epimerase, domain 1"/>
    <property type="match status" value="1"/>
</dbReference>
<dbReference type="InterPro" id="IPR051604">
    <property type="entry name" value="Ergot_Alk_Oxidoreductase"/>
</dbReference>
<gene>
    <name evidence="2" type="ORF">H5P27_00605</name>
</gene>
<dbReference type="RefSeq" id="WP_185658443.1">
    <property type="nucleotide sequence ID" value="NZ_CAWPOO010000001.1"/>
</dbReference>
<evidence type="ECO:0000313" key="3">
    <source>
        <dbReference type="Proteomes" id="UP000526501"/>
    </source>
</evidence>
<comment type="caution">
    <text evidence="2">The sequence shown here is derived from an EMBL/GenBank/DDBJ whole genome shotgun (WGS) entry which is preliminary data.</text>
</comment>
<keyword evidence="3" id="KW-1185">Reference proteome</keyword>
<dbReference type="Pfam" id="PF05368">
    <property type="entry name" value="NmrA"/>
    <property type="match status" value="1"/>
</dbReference>
<proteinExistence type="predicted"/>
<evidence type="ECO:0000259" key="1">
    <source>
        <dbReference type="Pfam" id="PF05368"/>
    </source>
</evidence>
<accession>A0A7X1E6W2</accession>
<name>A0A7X1E6W2_9BACT</name>
<dbReference type="SUPFAM" id="SSF51735">
    <property type="entry name" value="NAD(P)-binding Rossmann-fold domains"/>
    <property type="match status" value="1"/>
</dbReference>
<dbReference type="AlphaFoldDB" id="A0A7X1E6W2"/>
<reference evidence="2 3" key="1">
    <citation type="submission" date="2020-07" db="EMBL/GenBank/DDBJ databases">
        <authorList>
            <person name="Feng X."/>
        </authorList>
    </citation>
    <scope>NUCLEOTIDE SEQUENCE [LARGE SCALE GENOMIC DNA]</scope>
    <source>
        <strain evidence="2 3">JCM23202</strain>
    </source>
</reference>
<dbReference type="InterPro" id="IPR008030">
    <property type="entry name" value="NmrA-like"/>
</dbReference>
<dbReference type="PANTHER" id="PTHR43162:SF1">
    <property type="entry name" value="PRESTALK A DIFFERENTIATION PROTEIN A"/>
    <property type="match status" value="1"/>
</dbReference>
<dbReference type="Gene3D" id="3.40.50.720">
    <property type="entry name" value="NAD(P)-binding Rossmann-like Domain"/>
    <property type="match status" value="1"/>
</dbReference>
<dbReference type="EMBL" id="JACHVC010000001">
    <property type="protein sequence ID" value="MBC2604551.1"/>
    <property type="molecule type" value="Genomic_DNA"/>
</dbReference>
<organism evidence="2 3">
    <name type="scientific">Pelagicoccus albus</name>
    <dbReference type="NCBI Taxonomy" id="415222"/>
    <lineage>
        <taxon>Bacteria</taxon>
        <taxon>Pseudomonadati</taxon>
        <taxon>Verrucomicrobiota</taxon>
        <taxon>Opitutia</taxon>
        <taxon>Puniceicoccales</taxon>
        <taxon>Pelagicoccaceae</taxon>
        <taxon>Pelagicoccus</taxon>
    </lineage>
</organism>
<protein>
    <submittedName>
        <fullName evidence="2">NAD(P)H-binding protein</fullName>
    </submittedName>
</protein>
<dbReference type="PANTHER" id="PTHR43162">
    <property type="match status" value="1"/>
</dbReference>